<dbReference type="OrthoDB" id="196786at2"/>
<dbReference type="InterPro" id="IPR000297">
    <property type="entry name" value="PPIase_PpiC"/>
</dbReference>
<evidence type="ECO:0000259" key="1">
    <source>
        <dbReference type="Pfam" id="PF13145"/>
    </source>
</evidence>
<feature type="domain" description="PpiC" evidence="1">
    <location>
        <begin position="174"/>
        <end position="226"/>
    </location>
</feature>
<dbReference type="EMBL" id="MSCJ01000001">
    <property type="protein sequence ID" value="PQJ66868.1"/>
    <property type="molecule type" value="Genomic_DNA"/>
</dbReference>
<evidence type="ECO:0000313" key="3">
    <source>
        <dbReference type="Proteomes" id="UP000238730"/>
    </source>
</evidence>
<dbReference type="InterPro" id="IPR046357">
    <property type="entry name" value="PPIase_dom_sf"/>
</dbReference>
<reference evidence="2 3" key="1">
    <citation type="submission" date="2016-12" db="EMBL/GenBank/DDBJ databases">
        <title>Diversity of luminous bacteria.</title>
        <authorList>
            <person name="Yoshizawa S."/>
            <person name="Kogure K."/>
        </authorList>
    </citation>
    <scope>NUCLEOTIDE SEQUENCE [LARGE SCALE GENOMIC DNA]</scope>
    <source>
        <strain evidence="2 3">LC1-200</strain>
    </source>
</reference>
<dbReference type="Gene3D" id="3.10.50.40">
    <property type="match status" value="1"/>
</dbReference>
<dbReference type="GO" id="GO:0003755">
    <property type="term" value="F:peptidyl-prolyl cis-trans isomerase activity"/>
    <property type="evidence" value="ECO:0007669"/>
    <property type="project" value="InterPro"/>
</dbReference>
<dbReference type="Proteomes" id="UP000238730">
    <property type="component" value="Unassembled WGS sequence"/>
</dbReference>
<protein>
    <recommendedName>
        <fullName evidence="1">PpiC domain-containing protein</fullName>
    </recommendedName>
</protein>
<evidence type="ECO:0000313" key="2">
    <source>
        <dbReference type="EMBL" id="PQJ66868.1"/>
    </source>
</evidence>
<accession>A0A2S7VYF6</accession>
<dbReference type="AlphaFoldDB" id="A0A2S7VYF6"/>
<organism evidence="2 3">
    <name type="scientific">Photobacterium angustum</name>
    <dbReference type="NCBI Taxonomy" id="661"/>
    <lineage>
        <taxon>Bacteria</taxon>
        <taxon>Pseudomonadati</taxon>
        <taxon>Pseudomonadota</taxon>
        <taxon>Gammaproteobacteria</taxon>
        <taxon>Vibrionales</taxon>
        <taxon>Vibrionaceae</taxon>
        <taxon>Photobacterium</taxon>
    </lineage>
</organism>
<name>A0A2S7VYF6_PHOAN</name>
<comment type="caution">
    <text evidence="2">The sequence shown here is derived from an EMBL/GenBank/DDBJ whole genome shotgun (WGS) entry which is preliminary data.</text>
</comment>
<sequence>MFKKVCYWLKRFIQDPFSHFLIAGTVLFIGYSQYYSSTSVNTISVTPSQVEQQKKDDTLYFGSPPSSTALNKDINHVVLKQMLSQQALKLGLEKGDPNLNEMLMQRYLSYVSQLAKINATNTTLLHQYYLTHQARYKHPDMYSLCYHFLTPQEVQHPISTMDSQQCLSDVSKQALLAKLGTKTVDALAALAPNQWSTPIDTPFGAIAVKVLDYQKAGLLSFKQAKQQLAQDFARDDVNNKIAAVIKQYHIALPAGSDFTVNTKTLLNNV</sequence>
<dbReference type="Gene3D" id="1.10.4030.10">
    <property type="entry name" value="Porin chaperone SurA, peptide-binding domain"/>
    <property type="match status" value="1"/>
</dbReference>
<dbReference type="Pfam" id="PF13145">
    <property type="entry name" value="Rotamase_2"/>
    <property type="match status" value="1"/>
</dbReference>
<gene>
    <name evidence="2" type="ORF">BTO08_05240</name>
</gene>
<dbReference type="RefSeq" id="WP_105060179.1">
    <property type="nucleotide sequence ID" value="NZ_MSCJ01000001.1"/>
</dbReference>
<proteinExistence type="predicted"/>